<dbReference type="InterPro" id="IPR036721">
    <property type="entry name" value="RCK_C_sf"/>
</dbReference>
<dbReference type="PROSITE" id="PS51202">
    <property type="entry name" value="RCK_C"/>
    <property type="match status" value="1"/>
</dbReference>
<accession>A0A099T1V4</accession>
<keyword evidence="4" id="KW-1185">Reference proteome</keyword>
<feature type="domain" description="RCK N-terminal" evidence="1">
    <location>
        <begin position="4"/>
        <end position="118"/>
    </location>
</feature>
<dbReference type="Proteomes" id="UP000029859">
    <property type="component" value="Unassembled WGS sequence"/>
</dbReference>
<dbReference type="EMBL" id="JRHO01000010">
    <property type="protein sequence ID" value="KGK98914.1"/>
    <property type="molecule type" value="Genomic_DNA"/>
</dbReference>
<comment type="caution">
    <text evidence="3">The sequence shown here is derived from an EMBL/GenBank/DDBJ whole genome shotgun (WGS) entry which is preliminary data.</text>
</comment>
<dbReference type="InterPro" id="IPR036291">
    <property type="entry name" value="NAD(P)-bd_dom_sf"/>
</dbReference>
<dbReference type="AlphaFoldDB" id="A0A099T1V4"/>
<evidence type="ECO:0000259" key="2">
    <source>
        <dbReference type="PROSITE" id="PS51202"/>
    </source>
</evidence>
<evidence type="ECO:0000313" key="3">
    <source>
        <dbReference type="EMBL" id="KGK98914.1"/>
    </source>
</evidence>
<dbReference type="InterPro" id="IPR050721">
    <property type="entry name" value="Trk_Ktr_HKT_K-transport"/>
</dbReference>
<dbReference type="GO" id="GO:0006813">
    <property type="term" value="P:potassium ion transport"/>
    <property type="evidence" value="ECO:0007669"/>
    <property type="project" value="InterPro"/>
</dbReference>
<dbReference type="InterPro" id="IPR006037">
    <property type="entry name" value="RCK_C"/>
</dbReference>
<organism evidence="3 4">
    <name type="scientific">Methanococcoides methylutens</name>
    <dbReference type="NCBI Taxonomy" id="2226"/>
    <lineage>
        <taxon>Archaea</taxon>
        <taxon>Methanobacteriati</taxon>
        <taxon>Methanobacteriota</taxon>
        <taxon>Stenosarchaea group</taxon>
        <taxon>Methanomicrobia</taxon>
        <taxon>Methanosarcinales</taxon>
        <taxon>Methanosarcinaceae</taxon>
        <taxon>Methanococcoides</taxon>
    </lineage>
</organism>
<keyword evidence="3" id="KW-0407">Ion channel</keyword>
<protein>
    <submittedName>
        <fullName evidence="3">Potassium channel protein</fullName>
    </submittedName>
</protein>
<dbReference type="OrthoDB" id="43518at2157"/>
<dbReference type="SUPFAM" id="SSF51735">
    <property type="entry name" value="NAD(P)-binding Rossmann-fold domains"/>
    <property type="match status" value="1"/>
</dbReference>
<dbReference type="Pfam" id="PF02254">
    <property type="entry name" value="TrkA_N"/>
    <property type="match status" value="1"/>
</dbReference>
<keyword evidence="3" id="KW-0406">Ion transport</keyword>
<evidence type="ECO:0000313" key="4">
    <source>
        <dbReference type="Proteomes" id="UP000029859"/>
    </source>
</evidence>
<feature type="domain" description="RCK C-terminal" evidence="2">
    <location>
        <begin position="141"/>
        <end position="226"/>
    </location>
</feature>
<name>A0A099T1V4_METMT</name>
<gene>
    <name evidence="3" type="ORF">LI82_06400</name>
</gene>
<dbReference type="InterPro" id="IPR003148">
    <property type="entry name" value="RCK_N"/>
</dbReference>
<dbReference type="Pfam" id="PF02080">
    <property type="entry name" value="TrkA_C"/>
    <property type="match status" value="1"/>
</dbReference>
<proteinExistence type="predicted"/>
<reference evidence="3 4" key="1">
    <citation type="submission" date="2014-09" db="EMBL/GenBank/DDBJ databases">
        <title>Draft genome sequence of an obligately methylotrophic methanogen, Methanococcoides methylutens, isolated from marine sediment.</title>
        <authorList>
            <person name="Guan Y."/>
            <person name="Ngugi D.K."/>
            <person name="Blom J."/>
            <person name="Ali S."/>
            <person name="Ferry J.G."/>
            <person name="Stingl U."/>
        </authorList>
    </citation>
    <scope>NUCLEOTIDE SEQUENCE [LARGE SCALE GENOMIC DNA]</scope>
    <source>
        <strain evidence="3 4">DSM 2657</strain>
    </source>
</reference>
<dbReference type="PANTHER" id="PTHR43833">
    <property type="entry name" value="POTASSIUM CHANNEL PROTEIN 2-RELATED-RELATED"/>
    <property type="match status" value="1"/>
</dbReference>
<keyword evidence="3" id="KW-0813">Transport</keyword>
<dbReference type="Gene3D" id="3.30.70.1450">
    <property type="entry name" value="Regulator of K+ conductance, C-terminal domain"/>
    <property type="match status" value="1"/>
</dbReference>
<dbReference type="Gene3D" id="3.40.50.720">
    <property type="entry name" value="NAD(P)-binding Rossmann-like Domain"/>
    <property type="match status" value="1"/>
</dbReference>
<dbReference type="PROSITE" id="PS51201">
    <property type="entry name" value="RCK_N"/>
    <property type="match status" value="1"/>
</dbReference>
<sequence length="228" mass="24931">MITNEHLILLGYGDVGKSIVEVFVDNDVNFIVVDKNEAALSNVNFDHIIGDGTDEAVLKQAGIEKASTVIITLNTDTEVIFATLMARGLKPDCIIFSRANSVNSIDKLYKAGADYVASLSIVSGQLLAKITSKCSRSECYQLYEEIVLYEGIEIEKFQLKEGSGMVGNSLGELDLVNKFDCKIIGVERKGSVTVSLPSSFILEVGDTIAVVGNREHVEKFRNIFLKQD</sequence>
<dbReference type="GO" id="GO:0008324">
    <property type="term" value="F:monoatomic cation transmembrane transporter activity"/>
    <property type="evidence" value="ECO:0007669"/>
    <property type="project" value="InterPro"/>
</dbReference>
<dbReference type="PANTHER" id="PTHR43833:SF9">
    <property type="entry name" value="POTASSIUM CHANNEL PROTEIN YUGO-RELATED"/>
    <property type="match status" value="1"/>
</dbReference>
<dbReference type="SUPFAM" id="SSF116726">
    <property type="entry name" value="TrkA C-terminal domain-like"/>
    <property type="match status" value="1"/>
</dbReference>
<evidence type="ECO:0000259" key="1">
    <source>
        <dbReference type="PROSITE" id="PS51201"/>
    </source>
</evidence>